<reference evidence="1 2" key="1">
    <citation type="submission" date="2017-08" db="EMBL/GenBank/DDBJ databases">
        <title>Characterization and complete genome sequence of novel bacteriophage infecting the causal agent of bacterial fruit blotch, Acidovorax citrulli.</title>
        <authorList>
            <person name="Midani A.R."/>
            <person name="Park S.-H."/>
            <person name="Choi T.-J."/>
        </authorList>
    </citation>
    <scope>NUCLEOTIDE SEQUENCE [LARGE SCALE GENOMIC DNA]</scope>
</reference>
<dbReference type="KEGG" id="vg:40085738"/>
<evidence type="ECO:0000313" key="2">
    <source>
        <dbReference type="Proteomes" id="UP000224101"/>
    </source>
</evidence>
<organism evidence="1 2">
    <name type="scientific">Acidovorax phage ACP17</name>
    <dbReference type="NCBI Taxonomy" id="2010329"/>
    <lineage>
        <taxon>Viruses</taxon>
        <taxon>Duplodnaviria</taxon>
        <taxon>Heunggongvirae</taxon>
        <taxon>Uroviricota</taxon>
        <taxon>Caudoviricetes</taxon>
        <taxon>Busanvirus</taxon>
        <taxon>Busanvirus ACP17</taxon>
    </lineage>
</organism>
<sequence length="58" mass="6358">MQIKFSDLGAQPSGMMRIQVNFKCGLSLTYTVDGETTHAGFAELCKSQHGPIHSLVYL</sequence>
<keyword evidence="2" id="KW-1185">Reference proteome</keyword>
<proteinExistence type="predicted"/>
<accession>A0A223AJ12</accession>
<dbReference type="GeneID" id="40085738"/>
<evidence type="ECO:0000313" key="1">
    <source>
        <dbReference type="EMBL" id="ASS33921.1"/>
    </source>
</evidence>
<protein>
    <submittedName>
        <fullName evidence="1">Uncharacterized protein</fullName>
    </submittedName>
</protein>
<dbReference type="EMBL" id="KY979132">
    <property type="protein sequence ID" value="ASS33921.1"/>
    <property type="molecule type" value="Genomic_DNA"/>
</dbReference>
<dbReference type="Proteomes" id="UP000224101">
    <property type="component" value="Segment"/>
</dbReference>
<dbReference type="RefSeq" id="YP_009609653.1">
    <property type="nucleotide sequence ID" value="NC_041997.1"/>
</dbReference>
<name>A0A223AJ12_9CAUD</name>